<sequence>MFRKTRMREDIEIKRAKIAQQTCQAEHTPAHQEFVRIIEKGELDR</sequence>
<dbReference type="EMBL" id="CP046172">
    <property type="protein sequence ID" value="QIS15036.1"/>
    <property type="molecule type" value="Genomic_DNA"/>
</dbReference>
<name>A0A6G9YPU2_9NOCA</name>
<evidence type="ECO:0000313" key="1">
    <source>
        <dbReference type="EMBL" id="QIS15036.1"/>
    </source>
</evidence>
<proteinExistence type="predicted"/>
<dbReference type="AlphaFoldDB" id="A0A6G9YPU2"/>
<organism evidence="1 2">
    <name type="scientific">Nocardia arthritidis</name>
    <dbReference type="NCBI Taxonomy" id="228602"/>
    <lineage>
        <taxon>Bacteria</taxon>
        <taxon>Bacillati</taxon>
        <taxon>Actinomycetota</taxon>
        <taxon>Actinomycetes</taxon>
        <taxon>Mycobacteriales</taxon>
        <taxon>Nocardiaceae</taxon>
        <taxon>Nocardia</taxon>
    </lineage>
</organism>
<dbReference type="Proteomes" id="UP000503540">
    <property type="component" value="Chromosome"/>
</dbReference>
<dbReference type="KEGG" id="nah:F5544_36030"/>
<evidence type="ECO:0000313" key="2">
    <source>
        <dbReference type="Proteomes" id="UP000503540"/>
    </source>
</evidence>
<gene>
    <name evidence="1" type="ORF">F5544_36030</name>
</gene>
<protein>
    <submittedName>
        <fullName evidence="1">Uncharacterized protein</fullName>
    </submittedName>
</protein>
<keyword evidence="2" id="KW-1185">Reference proteome</keyword>
<accession>A0A6G9YPU2</accession>
<reference evidence="1 2" key="1">
    <citation type="journal article" date="2019" name="ACS Chem. Biol.">
        <title>Identification and Mobilization of a Cryptic Antibiotic Biosynthesis Gene Locus from a Human-Pathogenic Nocardia Isolate.</title>
        <authorList>
            <person name="Herisse M."/>
            <person name="Ishida K."/>
            <person name="Porter J.L."/>
            <person name="Howden B."/>
            <person name="Hertweck C."/>
            <person name="Stinear T.P."/>
            <person name="Pidot S.J."/>
        </authorList>
    </citation>
    <scope>NUCLEOTIDE SEQUENCE [LARGE SCALE GENOMIC DNA]</scope>
    <source>
        <strain evidence="1 2">AUSMDU00012717</strain>
    </source>
</reference>